<evidence type="ECO:0000256" key="2">
    <source>
        <dbReference type="ARBA" id="ARBA00022475"/>
    </source>
</evidence>
<comment type="subcellular location">
    <subcellularLocation>
        <location evidence="1">Cell membrane</location>
        <topology evidence="1">Multi-pass membrane protein</topology>
    </subcellularLocation>
</comment>
<evidence type="ECO:0000256" key="4">
    <source>
        <dbReference type="ARBA" id="ARBA00022989"/>
    </source>
</evidence>
<dbReference type="Pfam" id="PF03706">
    <property type="entry name" value="LPG_synthase_TM"/>
    <property type="match status" value="1"/>
</dbReference>
<evidence type="ECO:0000256" key="6">
    <source>
        <dbReference type="SAM" id="Phobius"/>
    </source>
</evidence>
<evidence type="ECO:0000256" key="5">
    <source>
        <dbReference type="ARBA" id="ARBA00023136"/>
    </source>
</evidence>
<evidence type="ECO:0000313" key="7">
    <source>
        <dbReference type="EMBL" id="CAA9309309.1"/>
    </source>
</evidence>
<keyword evidence="5 6" id="KW-0472">Membrane</keyword>
<dbReference type="AlphaFoldDB" id="A0A6J4KMW8"/>
<keyword evidence="4 6" id="KW-1133">Transmembrane helix</keyword>
<feature type="transmembrane region" description="Helical" evidence="6">
    <location>
        <begin position="114"/>
        <end position="142"/>
    </location>
</feature>
<feature type="transmembrane region" description="Helical" evidence="6">
    <location>
        <begin position="226"/>
        <end position="248"/>
    </location>
</feature>
<evidence type="ECO:0000256" key="1">
    <source>
        <dbReference type="ARBA" id="ARBA00004651"/>
    </source>
</evidence>
<evidence type="ECO:0000256" key="3">
    <source>
        <dbReference type="ARBA" id="ARBA00022692"/>
    </source>
</evidence>
<feature type="transmembrane region" description="Helical" evidence="6">
    <location>
        <begin position="162"/>
        <end position="188"/>
    </location>
</feature>
<dbReference type="PANTHER" id="PTHR39087:SF2">
    <property type="entry name" value="UPF0104 MEMBRANE PROTEIN MJ1595"/>
    <property type="match status" value="1"/>
</dbReference>
<dbReference type="EMBL" id="CADCTQ010000501">
    <property type="protein sequence ID" value="CAA9309309.1"/>
    <property type="molecule type" value="Genomic_DNA"/>
</dbReference>
<proteinExistence type="predicted"/>
<reference evidence="7" key="1">
    <citation type="submission" date="2020-02" db="EMBL/GenBank/DDBJ databases">
        <authorList>
            <person name="Meier V. D."/>
        </authorList>
    </citation>
    <scope>NUCLEOTIDE SEQUENCE</scope>
    <source>
        <strain evidence="7">AVDCRST_MAG56</strain>
    </source>
</reference>
<organism evidence="7">
    <name type="scientific">uncultured Cytophagales bacterium</name>
    <dbReference type="NCBI Taxonomy" id="158755"/>
    <lineage>
        <taxon>Bacteria</taxon>
        <taxon>Pseudomonadati</taxon>
        <taxon>Bacteroidota</taxon>
        <taxon>Sphingobacteriia</taxon>
        <taxon>Sphingobacteriales</taxon>
        <taxon>environmental samples</taxon>
    </lineage>
</organism>
<feature type="transmembrane region" description="Helical" evidence="6">
    <location>
        <begin position="45"/>
        <end position="64"/>
    </location>
</feature>
<accession>A0A6J4KMW8</accession>
<feature type="transmembrane region" description="Helical" evidence="6">
    <location>
        <begin position="254"/>
        <end position="272"/>
    </location>
</feature>
<dbReference type="InterPro" id="IPR022791">
    <property type="entry name" value="L-PG_synthase/AglD"/>
</dbReference>
<gene>
    <name evidence="7" type="ORF">AVDCRST_MAG56-6136</name>
</gene>
<feature type="transmembrane region" description="Helical" evidence="6">
    <location>
        <begin position="300"/>
        <end position="328"/>
    </location>
</feature>
<feature type="transmembrane region" description="Helical" evidence="6">
    <location>
        <begin position="76"/>
        <end position="94"/>
    </location>
</feature>
<sequence length="342" mass="37652">MKSKVLVFFKYALPLALAVLLMAYLFRNMSVTGLLRSFRQADYTWAVGSGVALMLAHVCRAYRWKLLMRPLGYRPGLGNTFLAVMVGYFANLLVPRMGEVTRCGLLQRMERIPLNTSFGTVVAERLFDLISLLLLLVLNFVLEFDRLSGFFTAFFASKFGAVGSISAGVYLAAAGLAITGLVALIVLYRSRQRFSGNAFYNRVRTFVKGMLDGVLSVRKLDRKWDFLLQTVLIWVCYYFASYLLTFALPNATRLGPLAGLTVLIMGAIGMAAPVQGGTGSYHLLVSGALLLYGWKAEDGLILATFIWASQTLLTLVAGGACFLISLFIQKSDAQPRAVPEKI</sequence>
<keyword evidence="3 6" id="KW-0812">Transmembrane</keyword>
<dbReference type="GO" id="GO:0005886">
    <property type="term" value="C:plasma membrane"/>
    <property type="evidence" value="ECO:0007669"/>
    <property type="project" value="UniProtKB-SubCell"/>
</dbReference>
<dbReference type="NCBIfam" id="TIGR00374">
    <property type="entry name" value="flippase-like domain"/>
    <property type="match status" value="1"/>
</dbReference>
<dbReference type="PANTHER" id="PTHR39087">
    <property type="entry name" value="UPF0104 MEMBRANE PROTEIN MJ1595"/>
    <property type="match status" value="1"/>
</dbReference>
<protein>
    <submittedName>
        <fullName evidence="7">Putative dolichol-P-glucose synthetase</fullName>
    </submittedName>
</protein>
<feature type="transmembrane region" description="Helical" evidence="6">
    <location>
        <begin position="6"/>
        <end position="25"/>
    </location>
</feature>
<name>A0A6J4KMW8_9SPHI</name>
<keyword evidence="2" id="KW-1003">Cell membrane</keyword>